<comment type="function">
    <text evidence="2">May play the central regulatory role in sporulation. It may be an element of the effector pathway responsible for the activation of sporulation genes in response to nutritional stress. Spo0A may act in concert with spo0H (a sigma factor) to control the expression of some genes that are critical to the sporulation process.</text>
</comment>
<feature type="domain" description="HTH LytTR-type" evidence="5">
    <location>
        <begin position="130"/>
        <end position="200"/>
    </location>
</feature>
<proteinExistence type="predicted"/>
<dbReference type="STRING" id="301302.ERS852420_00816"/>
<evidence type="ECO:0000259" key="4">
    <source>
        <dbReference type="PROSITE" id="PS50110"/>
    </source>
</evidence>
<dbReference type="SMART" id="SM00850">
    <property type="entry name" value="LytTR"/>
    <property type="match status" value="1"/>
</dbReference>
<feature type="domain" description="Response regulatory" evidence="4">
    <location>
        <begin position="2"/>
        <end position="114"/>
    </location>
</feature>
<evidence type="ECO:0000256" key="2">
    <source>
        <dbReference type="ARBA" id="ARBA00024867"/>
    </source>
</evidence>
<feature type="modified residue" description="4-aspartylphosphate" evidence="3">
    <location>
        <position position="51"/>
    </location>
</feature>
<dbReference type="Pfam" id="PF04397">
    <property type="entry name" value="LytTR"/>
    <property type="match status" value="1"/>
</dbReference>
<dbReference type="Gene3D" id="2.40.50.1020">
    <property type="entry name" value="LytTr DNA-binding domain"/>
    <property type="match status" value="1"/>
</dbReference>
<reference evidence="7 9" key="3">
    <citation type="journal article" date="2019" name="Nat. Med.">
        <title>A library of human gut bacterial isolates paired with longitudinal multiomics data enables mechanistic microbiome research.</title>
        <authorList>
            <person name="Poyet M."/>
            <person name="Groussin M."/>
            <person name="Gibbons S.M."/>
            <person name="Avila-Pacheco J."/>
            <person name="Jiang X."/>
            <person name="Kearney S.M."/>
            <person name="Perrotta A.R."/>
            <person name="Berdy B."/>
            <person name="Zhao S."/>
            <person name="Lieberman T.D."/>
            <person name="Swanson P.K."/>
            <person name="Smith M."/>
            <person name="Roesemann S."/>
            <person name="Alexander J.E."/>
            <person name="Rich S.A."/>
            <person name="Livny J."/>
            <person name="Vlamakis H."/>
            <person name="Clish C."/>
            <person name="Bullock K."/>
            <person name="Deik A."/>
            <person name="Scott J."/>
            <person name="Pierce K.A."/>
            <person name="Xavier R.J."/>
            <person name="Alm E.J."/>
        </authorList>
    </citation>
    <scope>NUCLEOTIDE SEQUENCE [LARGE SCALE GENOMIC DNA]</scope>
    <source>
        <strain evidence="7 9">BIOML-A1</strain>
    </source>
</reference>
<sequence>MQIAICDDEKSIGLILEEKIKKLLPDAVIEKYLSGDELIASGCEPDILFLDIQMPGMDGMETARILRQKNERMVLIFVTAVEEYVFQAFDVAAFHYLVKPFSDEKFEEVVKRAVRSIKEYSENQLDEKYMMVQSGGSHMKVFLKDIVYAEVYNRKVIIHTRDTNIEYYGKLQELSEIAGADFFRTHRAYLVHFKYVQKYDANCVTMENGTALIAKQNYSEFVKQYLKYNQRKGKEIG</sequence>
<protein>
    <recommendedName>
        <fullName evidence="1">Stage 0 sporulation protein A homolog</fullName>
    </recommendedName>
</protein>
<keyword evidence="3" id="KW-0597">Phosphoprotein</keyword>
<dbReference type="GO" id="GO:0003677">
    <property type="term" value="F:DNA binding"/>
    <property type="evidence" value="ECO:0007669"/>
    <property type="project" value="InterPro"/>
</dbReference>
<dbReference type="EMBL" id="CVRR01000026">
    <property type="protein sequence ID" value="CRL39621.1"/>
    <property type="molecule type" value="Genomic_DNA"/>
</dbReference>
<dbReference type="PROSITE" id="PS50110">
    <property type="entry name" value="RESPONSE_REGULATORY"/>
    <property type="match status" value="1"/>
</dbReference>
<reference evidence="6" key="1">
    <citation type="submission" date="2015-05" db="EMBL/GenBank/DDBJ databases">
        <authorList>
            <person name="Wang D.B."/>
            <person name="Wang M."/>
        </authorList>
    </citation>
    <scope>NUCLEOTIDE SEQUENCE [LARGE SCALE GENOMIC DNA]</scope>
    <source>
        <strain evidence="6">M72</strain>
    </source>
</reference>
<dbReference type="InterPro" id="IPR001789">
    <property type="entry name" value="Sig_transdc_resp-reg_receiver"/>
</dbReference>
<dbReference type="InterPro" id="IPR046947">
    <property type="entry name" value="LytR-like"/>
</dbReference>
<dbReference type="AlphaFoldDB" id="A0A0M6WPS6"/>
<dbReference type="OrthoDB" id="9809318at2"/>
<evidence type="ECO:0000313" key="6">
    <source>
        <dbReference type="EMBL" id="CRL39621.1"/>
    </source>
</evidence>
<dbReference type="Proteomes" id="UP000049979">
    <property type="component" value="Unassembled WGS sequence"/>
</dbReference>
<name>A0A0M6WPS6_9FIRM</name>
<evidence type="ECO:0000256" key="1">
    <source>
        <dbReference type="ARBA" id="ARBA00018672"/>
    </source>
</evidence>
<gene>
    <name evidence="7" type="ORF">GMD30_16640</name>
    <name evidence="6" type="ORF">M72_30161</name>
</gene>
<evidence type="ECO:0000313" key="9">
    <source>
        <dbReference type="Proteomes" id="UP000446657"/>
    </source>
</evidence>
<evidence type="ECO:0000256" key="3">
    <source>
        <dbReference type="PROSITE-ProRule" id="PRU00169"/>
    </source>
</evidence>
<accession>A0A0M6WPS6</accession>
<dbReference type="EMBL" id="WNAL01000065">
    <property type="protein sequence ID" value="MTR83249.1"/>
    <property type="molecule type" value="Genomic_DNA"/>
</dbReference>
<dbReference type="PANTHER" id="PTHR37299">
    <property type="entry name" value="TRANSCRIPTIONAL REGULATOR-RELATED"/>
    <property type="match status" value="1"/>
</dbReference>
<reference evidence="8" key="2">
    <citation type="submission" date="2015-05" db="EMBL/GenBank/DDBJ databases">
        <authorList>
            <consortium name="Pathogen Informatics"/>
        </authorList>
    </citation>
    <scope>NUCLEOTIDE SEQUENCE [LARGE SCALE GENOMIC DNA]</scope>
    <source>
        <strain evidence="8">M72</strain>
    </source>
</reference>
<dbReference type="InterPro" id="IPR007492">
    <property type="entry name" value="LytTR_DNA-bd_dom"/>
</dbReference>
<dbReference type="GO" id="GO:0000156">
    <property type="term" value="F:phosphorelay response regulator activity"/>
    <property type="evidence" value="ECO:0007669"/>
    <property type="project" value="InterPro"/>
</dbReference>
<organism evidence="6 8">
    <name type="scientific">Roseburia faecis</name>
    <dbReference type="NCBI Taxonomy" id="301302"/>
    <lineage>
        <taxon>Bacteria</taxon>
        <taxon>Bacillati</taxon>
        <taxon>Bacillota</taxon>
        <taxon>Clostridia</taxon>
        <taxon>Lachnospirales</taxon>
        <taxon>Lachnospiraceae</taxon>
        <taxon>Roseburia</taxon>
    </lineage>
</organism>
<dbReference type="Pfam" id="PF00072">
    <property type="entry name" value="Response_reg"/>
    <property type="match status" value="1"/>
</dbReference>
<evidence type="ECO:0000313" key="7">
    <source>
        <dbReference type="EMBL" id="MTR83249.1"/>
    </source>
</evidence>
<dbReference type="PROSITE" id="PS50930">
    <property type="entry name" value="HTH_LYTTR"/>
    <property type="match status" value="1"/>
</dbReference>
<dbReference type="PANTHER" id="PTHR37299:SF1">
    <property type="entry name" value="STAGE 0 SPORULATION PROTEIN A HOMOLOG"/>
    <property type="match status" value="1"/>
</dbReference>
<dbReference type="Gene3D" id="3.40.50.2300">
    <property type="match status" value="1"/>
</dbReference>
<dbReference type="RefSeq" id="WP_055068080.1">
    <property type="nucleotide sequence ID" value="NZ_CP173697.1"/>
</dbReference>
<keyword evidence="8" id="KW-1185">Reference proteome</keyword>
<dbReference type="SMART" id="SM00448">
    <property type="entry name" value="REC"/>
    <property type="match status" value="1"/>
</dbReference>
<evidence type="ECO:0000259" key="5">
    <source>
        <dbReference type="PROSITE" id="PS50930"/>
    </source>
</evidence>
<dbReference type="InterPro" id="IPR011006">
    <property type="entry name" value="CheY-like_superfamily"/>
</dbReference>
<dbReference type="Proteomes" id="UP000446657">
    <property type="component" value="Unassembled WGS sequence"/>
</dbReference>
<evidence type="ECO:0000313" key="8">
    <source>
        <dbReference type="Proteomes" id="UP000049979"/>
    </source>
</evidence>
<dbReference type="SUPFAM" id="SSF52172">
    <property type="entry name" value="CheY-like"/>
    <property type="match status" value="1"/>
</dbReference>